<keyword evidence="4" id="KW-1185">Reference proteome</keyword>
<evidence type="ECO:0000259" key="2">
    <source>
        <dbReference type="Pfam" id="PF00689"/>
    </source>
</evidence>
<dbReference type="STRING" id="6205.A0A0R3WM45"/>
<evidence type="ECO:0000313" key="4">
    <source>
        <dbReference type="Proteomes" id="UP000274429"/>
    </source>
</evidence>
<dbReference type="Proteomes" id="UP000274429">
    <property type="component" value="Unassembled WGS sequence"/>
</dbReference>
<reference evidence="5" key="1">
    <citation type="submission" date="2017-02" db="UniProtKB">
        <authorList>
            <consortium name="WormBaseParasite"/>
        </authorList>
    </citation>
    <scope>IDENTIFICATION</scope>
</reference>
<sequence>MVCSPALLQFSRGGLIEFLLPFAVCSLSENQSLLVMPPWANYWLLGAMMMSIGLHFFILEVDFLANVFQLTPLSVEEWFVVFEFSVPVILIDEVLKLIARKFTDGKLVVISLFH</sequence>
<reference evidence="3 4" key="2">
    <citation type="submission" date="2018-11" db="EMBL/GenBank/DDBJ databases">
        <authorList>
            <consortium name="Pathogen Informatics"/>
        </authorList>
    </citation>
    <scope>NUCLEOTIDE SEQUENCE [LARGE SCALE GENOMIC DNA]</scope>
</reference>
<protein>
    <submittedName>
        <fullName evidence="5">Cation_ATPase_C domain-containing protein</fullName>
    </submittedName>
</protein>
<keyword evidence="1" id="KW-0812">Transmembrane</keyword>
<evidence type="ECO:0000313" key="3">
    <source>
        <dbReference type="EMBL" id="VDM18560.1"/>
    </source>
</evidence>
<gene>
    <name evidence="3" type="ORF">TTAC_LOCUS1820</name>
</gene>
<dbReference type="InterPro" id="IPR006068">
    <property type="entry name" value="ATPase_P-typ_cation-transptr_C"/>
</dbReference>
<dbReference type="Pfam" id="PF00689">
    <property type="entry name" value="Cation_ATPase_C"/>
    <property type="match status" value="1"/>
</dbReference>
<dbReference type="Gene3D" id="1.20.1110.10">
    <property type="entry name" value="Calcium-transporting ATPase, transmembrane domain"/>
    <property type="match status" value="1"/>
</dbReference>
<evidence type="ECO:0000256" key="1">
    <source>
        <dbReference type="SAM" id="Phobius"/>
    </source>
</evidence>
<dbReference type="SUPFAM" id="SSF81665">
    <property type="entry name" value="Calcium ATPase, transmembrane domain M"/>
    <property type="match status" value="1"/>
</dbReference>
<dbReference type="InterPro" id="IPR023298">
    <property type="entry name" value="ATPase_P-typ_TM_dom_sf"/>
</dbReference>
<keyword evidence="1" id="KW-1133">Transmembrane helix</keyword>
<name>A0A0R3WM45_HYDTA</name>
<dbReference type="WBParaSite" id="TTAC_0000183301-mRNA-1">
    <property type="protein sequence ID" value="TTAC_0000183301-mRNA-1"/>
    <property type="gene ID" value="TTAC_0000183301"/>
</dbReference>
<feature type="domain" description="Cation-transporting P-type ATPase C-terminal" evidence="2">
    <location>
        <begin position="23"/>
        <end position="98"/>
    </location>
</feature>
<dbReference type="OrthoDB" id="3352408at2759"/>
<evidence type="ECO:0000313" key="5">
    <source>
        <dbReference type="WBParaSite" id="TTAC_0000183301-mRNA-1"/>
    </source>
</evidence>
<keyword evidence="1" id="KW-0472">Membrane</keyword>
<dbReference type="AlphaFoldDB" id="A0A0R3WM45"/>
<dbReference type="EMBL" id="UYWX01000534">
    <property type="protein sequence ID" value="VDM18560.1"/>
    <property type="molecule type" value="Genomic_DNA"/>
</dbReference>
<organism evidence="5">
    <name type="scientific">Hydatigena taeniaeformis</name>
    <name type="common">Feline tapeworm</name>
    <name type="synonym">Taenia taeniaeformis</name>
    <dbReference type="NCBI Taxonomy" id="6205"/>
    <lineage>
        <taxon>Eukaryota</taxon>
        <taxon>Metazoa</taxon>
        <taxon>Spiralia</taxon>
        <taxon>Lophotrochozoa</taxon>
        <taxon>Platyhelminthes</taxon>
        <taxon>Cestoda</taxon>
        <taxon>Eucestoda</taxon>
        <taxon>Cyclophyllidea</taxon>
        <taxon>Taeniidae</taxon>
        <taxon>Hydatigera</taxon>
    </lineage>
</organism>
<proteinExistence type="predicted"/>
<accession>A0A0R3WM45</accession>
<feature type="transmembrane region" description="Helical" evidence="1">
    <location>
        <begin position="39"/>
        <end position="58"/>
    </location>
</feature>